<sequence length="224" mass="25151">MAQQQPQPRFTLTRAFPADMDEVARLQYECFPQFIREAFMGCRSEADLPMVAERSRHDMETNVHDIWILARDPESGKLAAASNWRVYLNGAAVQASDDEPMPWLAERGDEEALEKATNVMGEMNAARKAANPDGFLHLHICFTSPEYRRKGAGSLMMQWGCDLADQLALPGWIEASAEGNFLYKVHGFYDVGKMKDQGDMTGTFMKRDARTKLGAVKAVESRPN</sequence>
<feature type="domain" description="N-acetyltransferase" evidence="1">
    <location>
        <begin position="46"/>
        <end position="210"/>
    </location>
</feature>
<organism evidence="2 3">
    <name type="scientific">Apiospora saccharicola</name>
    <dbReference type="NCBI Taxonomy" id="335842"/>
    <lineage>
        <taxon>Eukaryota</taxon>
        <taxon>Fungi</taxon>
        <taxon>Dikarya</taxon>
        <taxon>Ascomycota</taxon>
        <taxon>Pezizomycotina</taxon>
        <taxon>Sordariomycetes</taxon>
        <taxon>Xylariomycetidae</taxon>
        <taxon>Amphisphaeriales</taxon>
        <taxon>Apiosporaceae</taxon>
        <taxon>Apiospora</taxon>
    </lineage>
</organism>
<comment type="caution">
    <text evidence="2">The sequence shown here is derived from an EMBL/GenBank/DDBJ whole genome shotgun (WGS) entry which is preliminary data.</text>
</comment>
<dbReference type="InterPro" id="IPR052523">
    <property type="entry name" value="Trichothecene_AcTrans"/>
</dbReference>
<dbReference type="PROSITE" id="PS51186">
    <property type="entry name" value="GNAT"/>
    <property type="match status" value="1"/>
</dbReference>
<dbReference type="EMBL" id="JAQQWM010000008">
    <property type="protein sequence ID" value="KAK8053864.1"/>
    <property type="molecule type" value="Genomic_DNA"/>
</dbReference>
<dbReference type="PANTHER" id="PTHR42791:SF5">
    <property type="entry name" value="HYPOTHETICAL ACETYLTRANSFERASE (EUROFUNG)"/>
    <property type="match status" value="1"/>
</dbReference>
<protein>
    <recommendedName>
        <fullName evidence="1">N-acetyltransferase domain-containing protein</fullName>
    </recommendedName>
</protein>
<evidence type="ECO:0000259" key="1">
    <source>
        <dbReference type="PROSITE" id="PS51186"/>
    </source>
</evidence>
<name>A0ABR1U4N7_9PEZI</name>
<evidence type="ECO:0000313" key="2">
    <source>
        <dbReference type="EMBL" id="KAK8053864.1"/>
    </source>
</evidence>
<keyword evidence="3" id="KW-1185">Reference proteome</keyword>
<reference evidence="2 3" key="1">
    <citation type="submission" date="2023-01" db="EMBL/GenBank/DDBJ databases">
        <title>Analysis of 21 Apiospora genomes using comparative genomics revels a genus with tremendous synthesis potential of carbohydrate active enzymes and secondary metabolites.</title>
        <authorList>
            <person name="Sorensen T."/>
        </authorList>
    </citation>
    <scope>NUCLEOTIDE SEQUENCE [LARGE SCALE GENOMIC DNA]</scope>
    <source>
        <strain evidence="2 3">CBS 83171</strain>
    </source>
</reference>
<evidence type="ECO:0000313" key="3">
    <source>
        <dbReference type="Proteomes" id="UP001446871"/>
    </source>
</evidence>
<dbReference type="PANTHER" id="PTHR42791">
    <property type="entry name" value="GNAT FAMILY ACETYLTRANSFERASE"/>
    <property type="match status" value="1"/>
</dbReference>
<dbReference type="InterPro" id="IPR016181">
    <property type="entry name" value="Acyl_CoA_acyltransferase"/>
</dbReference>
<dbReference type="Proteomes" id="UP001446871">
    <property type="component" value="Unassembled WGS sequence"/>
</dbReference>
<dbReference type="Gene3D" id="3.40.630.30">
    <property type="match status" value="1"/>
</dbReference>
<dbReference type="SUPFAM" id="SSF55729">
    <property type="entry name" value="Acyl-CoA N-acyltransferases (Nat)"/>
    <property type="match status" value="1"/>
</dbReference>
<dbReference type="CDD" id="cd04301">
    <property type="entry name" value="NAT_SF"/>
    <property type="match status" value="1"/>
</dbReference>
<proteinExistence type="predicted"/>
<accession>A0ABR1U4N7</accession>
<dbReference type="InterPro" id="IPR000182">
    <property type="entry name" value="GNAT_dom"/>
</dbReference>
<gene>
    <name evidence="2" type="ORF">PG996_013165</name>
</gene>
<dbReference type="Pfam" id="PF00583">
    <property type="entry name" value="Acetyltransf_1"/>
    <property type="match status" value="1"/>
</dbReference>